<keyword evidence="7" id="KW-0472">Membrane</keyword>
<evidence type="ECO:0000256" key="3">
    <source>
        <dbReference type="ARBA" id="ARBA00004630"/>
    </source>
</evidence>
<organism evidence="10 11">
    <name type="scientific">Drosophila hydei</name>
    <name type="common">Fruit fly</name>
    <dbReference type="NCBI Taxonomy" id="7224"/>
    <lineage>
        <taxon>Eukaryota</taxon>
        <taxon>Metazoa</taxon>
        <taxon>Ecdysozoa</taxon>
        <taxon>Arthropoda</taxon>
        <taxon>Hexapoda</taxon>
        <taxon>Insecta</taxon>
        <taxon>Pterygota</taxon>
        <taxon>Neoptera</taxon>
        <taxon>Endopterygota</taxon>
        <taxon>Diptera</taxon>
        <taxon>Brachycera</taxon>
        <taxon>Muscomorpha</taxon>
        <taxon>Ephydroidea</taxon>
        <taxon>Drosophilidae</taxon>
        <taxon>Drosophila</taxon>
    </lineage>
</organism>
<reference evidence="11" key="1">
    <citation type="submission" date="2025-08" db="UniProtKB">
        <authorList>
            <consortium name="RefSeq"/>
        </authorList>
    </citation>
    <scope>IDENTIFICATION</scope>
    <source>
        <strain evidence="11">15085-1641.00</strain>
        <tissue evidence="11">Whole body</tissue>
    </source>
</reference>
<feature type="region of interest" description="Disordered" evidence="8">
    <location>
        <begin position="34"/>
        <end position="53"/>
    </location>
</feature>
<dbReference type="OMA" id="CHARIRV"/>
<evidence type="ECO:0000313" key="10">
    <source>
        <dbReference type="Proteomes" id="UP000504633"/>
    </source>
</evidence>
<dbReference type="SMART" id="SM00714">
    <property type="entry name" value="LITAF"/>
    <property type="match status" value="1"/>
</dbReference>
<comment type="subcellular location">
    <subcellularLocation>
        <location evidence="2">Endosome membrane</location>
        <topology evidence="2">Peripheral membrane protein</topology>
    </subcellularLocation>
    <subcellularLocation>
        <location evidence="1">Late endosome membrane</location>
    </subcellularLocation>
    <subcellularLocation>
        <location evidence="3">Lysosome membrane</location>
        <topology evidence="3">Peripheral membrane protein</topology>
        <orientation evidence="3">Cytoplasmic side</orientation>
    </subcellularLocation>
</comment>
<dbReference type="RefSeq" id="XP_023172633.2">
    <property type="nucleotide sequence ID" value="XM_023316865.2"/>
</dbReference>
<evidence type="ECO:0000259" key="9">
    <source>
        <dbReference type="PROSITE" id="PS51837"/>
    </source>
</evidence>
<accession>A0A6J1LWL5</accession>
<dbReference type="Pfam" id="PF10601">
    <property type="entry name" value="zf-LITAF-like"/>
    <property type="match status" value="1"/>
</dbReference>
<feature type="domain" description="LITAF" evidence="9">
    <location>
        <begin position="68"/>
        <end position="147"/>
    </location>
</feature>
<evidence type="ECO:0000256" key="7">
    <source>
        <dbReference type="ARBA" id="ARBA00023136"/>
    </source>
</evidence>
<dbReference type="AlphaFoldDB" id="A0A6J1LWL5"/>
<keyword evidence="10" id="KW-1185">Reference proteome</keyword>
<evidence type="ECO:0000256" key="1">
    <source>
        <dbReference type="ARBA" id="ARBA00004414"/>
    </source>
</evidence>
<evidence type="ECO:0000313" key="11">
    <source>
        <dbReference type="RefSeq" id="XP_023172633.2"/>
    </source>
</evidence>
<evidence type="ECO:0000256" key="6">
    <source>
        <dbReference type="ARBA" id="ARBA00022833"/>
    </source>
</evidence>
<proteinExistence type="inferred from homology"/>
<dbReference type="InterPro" id="IPR006629">
    <property type="entry name" value="LITAF"/>
</dbReference>
<name>A0A6J1LWL5_DROHY</name>
<sequence length="147" mass="16502">MNAFIAVKVCGNVISYLKCIHIYLNVSMKHNKLSPQPPPYSQDQYRPGPTPSAPPNDMIHTAPMMSPRPDVHVTQQHTVIVDNSGLTTCPRCQKRILMRVKYHATCTTYCWSALLCLFLCWPCVCLPCCCDCGYTTSQVCPKCNAYI</sequence>
<comment type="similarity">
    <text evidence="4">Belongs to the CDIP1/LITAF family.</text>
</comment>
<dbReference type="PANTHER" id="PTHR23292">
    <property type="entry name" value="LIPOPOLYSACCHARIDE-INDUCED TUMOR NECROSIS FACTOR-ALPHA FACTOR"/>
    <property type="match status" value="1"/>
</dbReference>
<keyword evidence="6" id="KW-0862">Zinc</keyword>
<evidence type="ECO:0000256" key="8">
    <source>
        <dbReference type="SAM" id="MobiDB-lite"/>
    </source>
</evidence>
<evidence type="ECO:0000256" key="4">
    <source>
        <dbReference type="ARBA" id="ARBA00005975"/>
    </source>
</evidence>
<dbReference type="OrthoDB" id="7851239at2759"/>
<dbReference type="GO" id="GO:0031902">
    <property type="term" value="C:late endosome membrane"/>
    <property type="evidence" value="ECO:0007669"/>
    <property type="project" value="UniProtKB-SubCell"/>
</dbReference>
<evidence type="ECO:0000256" key="5">
    <source>
        <dbReference type="ARBA" id="ARBA00022723"/>
    </source>
</evidence>
<dbReference type="PANTHER" id="PTHR23292:SF14">
    <property type="entry name" value="FI16615P1-RELATED"/>
    <property type="match status" value="1"/>
</dbReference>
<dbReference type="Proteomes" id="UP000504633">
    <property type="component" value="Unplaced"/>
</dbReference>
<dbReference type="GeneID" id="111600647"/>
<dbReference type="GO" id="GO:0005765">
    <property type="term" value="C:lysosomal membrane"/>
    <property type="evidence" value="ECO:0007669"/>
    <property type="project" value="UniProtKB-SubCell"/>
</dbReference>
<keyword evidence="5" id="KW-0479">Metal-binding</keyword>
<evidence type="ECO:0000256" key="2">
    <source>
        <dbReference type="ARBA" id="ARBA00004481"/>
    </source>
</evidence>
<gene>
    <name evidence="11" type="primary">LOC111600647</name>
</gene>
<dbReference type="PROSITE" id="PS51837">
    <property type="entry name" value="LITAF"/>
    <property type="match status" value="1"/>
</dbReference>
<dbReference type="InterPro" id="IPR037519">
    <property type="entry name" value="LITAF_fam"/>
</dbReference>
<dbReference type="GO" id="GO:0008270">
    <property type="term" value="F:zinc ion binding"/>
    <property type="evidence" value="ECO:0007669"/>
    <property type="project" value="TreeGrafter"/>
</dbReference>
<protein>
    <submittedName>
        <fullName evidence="11">Cell death-inducing p53-target protein 1 isoform X1</fullName>
    </submittedName>
</protein>